<comment type="catalytic activity">
    <reaction evidence="7">
        <text>adenosine + H2O + H(+) = inosine + NH4(+)</text>
        <dbReference type="Rhea" id="RHEA:24408"/>
        <dbReference type="ChEBI" id="CHEBI:15377"/>
        <dbReference type="ChEBI" id="CHEBI:15378"/>
        <dbReference type="ChEBI" id="CHEBI:16335"/>
        <dbReference type="ChEBI" id="CHEBI:17596"/>
        <dbReference type="ChEBI" id="CHEBI:28938"/>
        <dbReference type="EC" id="3.5.4.4"/>
    </reaction>
    <physiologicalReaction direction="left-to-right" evidence="7">
        <dbReference type="Rhea" id="RHEA:24409"/>
    </physiologicalReaction>
</comment>
<evidence type="ECO:0000256" key="4">
    <source>
        <dbReference type="ARBA" id="ARBA00022679"/>
    </source>
</evidence>
<dbReference type="Pfam" id="PF02578">
    <property type="entry name" value="Cu-oxidase_4"/>
    <property type="match status" value="1"/>
</dbReference>
<keyword evidence="5" id="KW-0479">Metal-binding</keyword>
<name>A0ABW9QWX8_9ACTN</name>
<evidence type="ECO:0000256" key="7">
    <source>
        <dbReference type="ARBA" id="ARBA00047989"/>
    </source>
</evidence>
<comment type="similarity">
    <text evidence="3">Belongs to the purine nucleoside phosphorylase YfiH/LACC1 family.</text>
</comment>
<gene>
    <name evidence="10" type="ORF">GHK86_15870</name>
</gene>
<organism evidence="10 11">
    <name type="scientific">Acidiferrimicrobium australe</name>
    <dbReference type="NCBI Taxonomy" id="2664430"/>
    <lineage>
        <taxon>Bacteria</taxon>
        <taxon>Bacillati</taxon>
        <taxon>Actinomycetota</taxon>
        <taxon>Acidimicrobiia</taxon>
        <taxon>Acidimicrobiales</taxon>
        <taxon>Acidimicrobiaceae</taxon>
        <taxon>Acidiferrimicrobium</taxon>
    </lineage>
</organism>
<keyword evidence="4" id="KW-0808">Transferase</keyword>
<evidence type="ECO:0000256" key="9">
    <source>
        <dbReference type="ARBA" id="ARBA00049893"/>
    </source>
</evidence>
<comment type="catalytic activity">
    <reaction evidence="8">
        <text>adenosine + phosphate = alpha-D-ribose 1-phosphate + adenine</text>
        <dbReference type="Rhea" id="RHEA:27642"/>
        <dbReference type="ChEBI" id="CHEBI:16335"/>
        <dbReference type="ChEBI" id="CHEBI:16708"/>
        <dbReference type="ChEBI" id="CHEBI:43474"/>
        <dbReference type="ChEBI" id="CHEBI:57720"/>
        <dbReference type="EC" id="2.4.2.1"/>
    </reaction>
    <physiologicalReaction direction="left-to-right" evidence="8">
        <dbReference type="Rhea" id="RHEA:27643"/>
    </physiologicalReaction>
</comment>
<comment type="function">
    <text evidence="2">Purine nucleoside enzyme that catalyzes the phosphorolysis of adenosine and inosine nucleosides, yielding D-ribose 1-phosphate and the respective free bases, adenine and hypoxanthine. Also catalyzes the phosphorolysis of S-methyl-5'-thioadenosine into adenine and S-methyl-5-thio-alpha-D-ribose 1-phosphate. Also has adenosine deaminase activity.</text>
</comment>
<evidence type="ECO:0000256" key="3">
    <source>
        <dbReference type="ARBA" id="ARBA00007353"/>
    </source>
</evidence>
<proteinExistence type="inferred from homology"/>
<evidence type="ECO:0000256" key="2">
    <source>
        <dbReference type="ARBA" id="ARBA00003215"/>
    </source>
</evidence>
<comment type="catalytic activity">
    <reaction evidence="9">
        <text>S-methyl-5'-thioadenosine + phosphate = 5-(methylsulfanyl)-alpha-D-ribose 1-phosphate + adenine</text>
        <dbReference type="Rhea" id="RHEA:11852"/>
        <dbReference type="ChEBI" id="CHEBI:16708"/>
        <dbReference type="ChEBI" id="CHEBI:17509"/>
        <dbReference type="ChEBI" id="CHEBI:43474"/>
        <dbReference type="ChEBI" id="CHEBI:58533"/>
        <dbReference type="EC" id="2.4.2.28"/>
    </reaction>
    <physiologicalReaction direction="left-to-right" evidence="9">
        <dbReference type="Rhea" id="RHEA:11853"/>
    </physiologicalReaction>
</comment>
<dbReference type="InterPro" id="IPR038371">
    <property type="entry name" value="Cu_polyphenol_OxRdtase_sf"/>
</dbReference>
<accession>A0ABW9QWX8</accession>
<reference evidence="10 11" key="1">
    <citation type="submission" date="2019-11" db="EMBL/GenBank/DDBJ databases">
        <title>Acidiferrimicrobium australis gen. nov., sp. nov., an acidophilic and obligately heterotrophic, member of the Actinobacteria that catalyses dissimilatory oxido- reduction of iron isolated from metal-rich acidic water in Chile.</title>
        <authorList>
            <person name="Gonzalez D."/>
            <person name="Huber K."/>
            <person name="Hedrich S."/>
            <person name="Rojas-Villalobos C."/>
            <person name="Quatrini R."/>
            <person name="Dinamarca M.A."/>
            <person name="Schwarz A."/>
            <person name="Canales C."/>
            <person name="Nancucheo I."/>
        </authorList>
    </citation>
    <scope>NUCLEOTIDE SEQUENCE [LARGE SCALE GENOMIC DNA]</scope>
    <source>
        <strain evidence="10 11">USS-CCA1</strain>
    </source>
</reference>
<dbReference type="SUPFAM" id="SSF64438">
    <property type="entry name" value="CNF1/YfiH-like putative cysteine hydrolases"/>
    <property type="match status" value="1"/>
</dbReference>
<comment type="catalytic activity">
    <reaction evidence="1">
        <text>inosine + phosphate = alpha-D-ribose 1-phosphate + hypoxanthine</text>
        <dbReference type="Rhea" id="RHEA:27646"/>
        <dbReference type="ChEBI" id="CHEBI:17368"/>
        <dbReference type="ChEBI" id="CHEBI:17596"/>
        <dbReference type="ChEBI" id="CHEBI:43474"/>
        <dbReference type="ChEBI" id="CHEBI:57720"/>
        <dbReference type="EC" id="2.4.2.1"/>
    </reaction>
    <physiologicalReaction direction="left-to-right" evidence="1">
        <dbReference type="Rhea" id="RHEA:27647"/>
    </physiologicalReaction>
</comment>
<evidence type="ECO:0000313" key="11">
    <source>
        <dbReference type="Proteomes" id="UP000437736"/>
    </source>
</evidence>
<feature type="non-terminal residue" evidence="10">
    <location>
        <position position="38"/>
    </location>
</feature>
<dbReference type="InterPro" id="IPR011324">
    <property type="entry name" value="Cytotoxic_necrot_fac-like_cat"/>
</dbReference>
<dbReference type="InterPro" id="IPR003730">
    <property type="entry name" value="Cu_polyphenol_OxRdtase"/>
</dbReference>
<comment type="caution">
    <text evidence="10">The sequence shown here is derived from an EMBL/GenBank/DDBJ whole genome shotgun (WGS) entry which is preliminary data.</text>
</comment>
<evidence type="ECO:0000313" key="10">
    <source>
        <dbReference type="EMBL" id="MST34192.1"/>
    </source>
</evidence>
<evidence type="ECO:0000256" key="5">
    <source>
        <dbReference type="ARBA" id="ARBA00022723"/>
    </source>
</evidence>
<keyword evidence="6" id="KW-0862">Zinc</keyword>
<dbReference type="Proteomes" id="UP000437736">
    <property type="component" value="Unassembled WGS sequence"/>
</dbReference>
<evidence type="ECO:0000256" key="6">
    <source>
        <dbReference type="ARBA" id="ARBA00022833"/>
    </source>
</evidence>
<keyword evidence="11" id="KW-1185">Reference proteome</keyword>
<dbReference type="EMBL" id="WJHE01000890">
    <property type="protein sequence ID" value="MST34192.1"/>
    <property type="molecule type" value="Genomic_DNA"/>
</dbReference>
<sequence length="38" mass="3798">MFPLLGGFPVDVVVTTRVGGVSAGPYAGLNLGLHVGDD</sequence>
<evidence type="ECO:0000256" key="8">
    <source>
        <dbReference type="ARBA" id="ARBA00048968"/>
    </source>
</evidence>
<dbReference type="Gene3D" id="3.60.140.10">
    <property type="entry name" value="CNF1/YfiH-like putative cysteine hydrolases"/>
    <property type="match status" value="1"/>
</dbReference>
<protein>
    <submittedName>
        <fullName evidence="10">Multi-copper polyphenol oxidoreductase</fullName>
    </submittedName>
</protein>
<evidence type="ECO:0000256" key="1">
    <source>
        <dbReference type="ARBA" id="ARBA00000553"/>
    </source>
</evidence>